<dbReference type="Gene3D" id="3.30.160.60">
    <property type="entry name" value="Classic Zinc Finger"/>
    <property type="match status" value="1"/>
</dbReference>
<evidence type="ECO:0000259" key="6">
    <source>
        <dbReference type="PROSITE" id="PS50076"/>
    </source>
</evidence>
<accession>C4K067</accession>
<dbReference type="PROSITE" id="PS00636">
    <property type="entry name" value="DNAJ_1"/>
    <property type="match status" value="1"/>
</dbReference>
<evidence type="ECO:0000256" key="1">
    <source>
        <dbReference type="ARBA" id="ARBA00022723"/>
    </source>
</evidence>
<dbReference type="SMART" id="SM00355">
    <property type="entry name" value="ZnF_C2H2"/>
    <property type="match status" value="2"/>
</dbReference>
<protein>
    <recommendedName>
        <fullName evidence="10">J domain-containing protein</fullName>
    </recommendedName>
</protein>
<dbReference type="GO" id="GO:0005737">
    <property type="term" value="C:cytoplasm"/>
    <property type="evidence" value="ECO:0007669"/>
    <property type="project" value="TreeGrafter"/>
</dbReference>
<dbReference type="KEGG" id="ure:UREG_07818"/>
<dbReference type="Pfam" id="PF21884">
    <property type="entry name" value="ZUO1-like_ZHD"/>
    <property type="match status" value="1"/>
</dbReference>
<dbReference type="Pfam" id="PF12171">
    <property type="entry name" value="zf-C2H2_jaz"/>
    <property type="match status" value="1"/>
</dbReference>
<feature type="region of interest" description="Disordered" evidence="5">
    <location>
        <begin position="410"/>
        <end position="434"/>
    </location>
</feature>
<keyword evidence="9" id="KW-1185">Reference proteome</keyword>
<reference evidence="9" key="1">
    <citation type="journal article" date="2009" name="Genome Res.">
        <title>Comparative genomic analyses of the human fungal pathogens Coccidioides and their relatives.</title>
        <authorList>
            <person name="Sharpton T.J."/>
            <person name="Stajich J.E."/>
            <person name="Rounsley S.D."/>
            <person name="Gardner M.J."/>
            <person name="Wortman J.R."/>
            <person name="Jordar V.S."/>
            <person name="Maiti R."/>
            <person name="Kodira C.D."/>
            <person name="Neafsey D.E."/>
            <person name="Zeng Q."/>
            <person name="Hung C.-Y."/>
            <person name="McMahan C."/>
            <person name="Muszewska A."/>
            <person name="Grynberg M."/>
            <person name="Mandel M.A."/>
            <person name="Kellner E.M."/>
            <person name="Barker B.M."/>
            <person name="Galgiani J.N."/>
            <person name="Orbach M.J."/>
            <person name="Kirkland T.N."/>
            <person name="Cole G.T."/>
            <person name="Henn M.R."/>
            <person name="Birren B.W."/>
            <person name="Taylor J.W."/>
        </authorList>
    </citation>
    <scope>NUCLEOTIDE SEQUENCE [LARGE SCALE GENOMIC DNA]</scope>
    <source>
        <strain evidence="9">UAMH 1704</strain>
    </source>
</reference>
<feature type="domain" description="C2H2-type" evidence="7">
    <location>
        <begin position="307"/>
        <end position="332"/>
    </location>
</feature>
<dbReference type="InterPro" id="IPR036236">
    <property type="entry name" value="Znf_C2H2_sf"/>
</dbReference>
<dbReference type="Proteomes" id="UP000002058">
    <property type="component" value="Unassembled WGS sequence"/>
</dbReference>
<dbReference type="InterPro" id="IPR054076">
    <property type="entry name" value="ZUO1-like_ZHD"/>
</dbReference>
<dbReference type="InterPro" id="IPR036869">
    <property type="entry name" value="J_dom_sf"/>
</dbReference>
<dbReference type="InParanoid" id="C4K067"/>
<dbReference type="Pfam" id="PF00226">
    <property type="entry name" value="DnaJ"/>
    <property type="match status" value="1"/>
</dbReference>
<evidence type="ECO:0000256" key="2">
    <source>
        <dbReference type="ARBA" id="ARBA00022771"/>
    </source>
</evidence>
<dbReference type="PROSITE" id="PS50157">
    <property type="entry name" value="ZINC_FINGER_C2H2_2"/>
    <property type="match status" value="1"/>
</dbReference>
<feature type="compositionally biased region" description="Basic residues" evidence="5">
    <location>
        <begin position="519"/>
        <end position="531"/>
    </location>
</feature>
<dbReference type="AlphaFoldDB" id="C4K067"/>
<dbReference type="CDD" id="cd06257">
    <property type="entry name" value="DnaJ"/>
    <property type="match status" value="1"/>
</dbReference>
<evidence type="ECO:0000256" key="4">
    <source>
        <dbReference type="PROSITE-ProRule" id="PRU00042"/>
    </source>
</evidence>
<dbReference type="PANTHER" id="PTHR44029:SF1">
    <property type="entry name" value="DNAJ HOMOLOG SUBFAMILY C MEMBER 21"/>
    <property type="match status" value="1"/>
</dbReference>
<dbReference type="EMBL" id="CH476619">
    <property type="protein sequence ID" value="EEP82953.1"/>
    <property type="molecule type" value="Genomic_DNA"/>
</dbReference>
<organism evidence="8 9">
    <name type="scientific">Uncinocarpus reesii (strain UAMH 1704)</name>
    <dbReference type="NCBI Taxonomy" id="336963"/>
    <lineage>
        <taxon>Eukaryota</taxon>
        <taxon>Fungi</taxon>
        <taxon>Dikarya</taxon>
        <taxon>Ascomycota</taxon>
        <taxon>Pezizomycotina</taxon>
        <taxon>Eurotiomycetes</taxon>
        <taxon>Eurotiomycetidae</taxon>
        <taxon>Onygenales</taxon>
        <taxon>Onygenaceae</taxon>
        <taxon>Uncinocarpus</taxon>
    </lineage>
</organism>
<feature type="region of interest" description="Disordered" evidence="5">
    <location>
        <begin position="350"/>
        <end position="378"/>
    </location>
</feature>
<dbReference type="PRINTS" id="PR00625">
    <property type="entry name" value="JDOMAIN"/>
</dbReference>
<dbReference type="PROSITE" id="PS50076">
    <property type="entry name" value="DNAJ_2"/>
    <property type="match status" value="1"/>
</dbReference>
<dbReference type="OrthoDB" id="5894at2759"/>
<feature type="region of interest" description="Disordered" evidence="5">
    <location>
        <begin position="509"/>
        <end position="531"/>
    </location>
</feature>
<keyword evidence="3" id="KW-0862">Zinc</keyword>
<dbReference type="PROSITE" id="PS00028">
    <property type="entry name" value="ZINC_FINGER_C2H2_1"/>
    <property type="match status" value="2"/>
</dbReference>
<gene>
    <name evidence="8" type="ORF">UREG_07818</name>
</gene>
<dbReference type="SUPFAM" id="SSF46565">
    <property type="entry name" value="Chaperone J-domain"/>
    <property type="match status" value="1"/>
</dbReference>
<sequence length="531" mass="59634">MGQSQSSRGDNSVRNHGGSNTDFYLILGVDPLAGAEEIKKAYRKKALELHPDRNYGNVESCTARFAEVQAAYDVLSDPQERAWYDSHRDAILCNASGSEGVCVDSRWTQTDDILNLMMRFNPHMEFSDSPSGYFGGLRKIFDQLAREESDACTMDALEPIDYPSFGYKNDGLEIVRQFYGVWGGFSTKKSFSWKDVYRYSEAPDRRVRRLMEKENKRLRDESSREFNDAIRSFVTFVKKRDPRLKVAVQTDIERQSLLRASAAMQAARSRSANEARLGEYSVPKWAQREDLEEDLFSTEPETDRCHFDCVVCHKTFKSEKQFEAHERSKKHAKALKQLRYEMEIEDEHFRIDHSDPQSADNLQSKEAGIPSSAHSGADHNSVMAAVDGFSRQASTNLQCFGVGTMSAAAEQAEDSKSTPREAVQQHPIDSPLERIDHGLVDQISPSSADSSVSDAGLTPAFPEKIGKAKQKRAKKAIQHQAQQASFICATCGCLFPSRNKLFYHLDKENHALSSGKSRPQGKRSGGRTPKA</sequence>
<dbReference type="eggNOG" id="KOG0717">
    <property type="taxonomic scope" value="Eukaryota"/>
</dbReference>
<evidence type="ECO:0000259" key="7">
    <source>
        <dbReference type="PROSITE" id="PS50157"/>
    </source>
</evidence>
<evidence type="ECO:0000313" key="9">
    <source>
        <dbReference type="Proteomes" id="UP000002058"/>
    </source>
</evidence>
<dbReference type="InterPro" id="IPR022755">
    <property type="entry name" value="Znf_C2H2_jaz"/>
</dbReference>
<dbReference type="FunCoup" id="C4K067">
    <property type="interactions" value="786"/>
</dbReference>
<dbReference type="Gene3D" id="1.10.287.110">
    <property type="entry name" value="DnaJ domain"/>
    <property type="match status" value="1"/>
</dbReference>
<dbReference type="PANTHER" id="PTHR44029">
    <property type="entry name" value="DNAJ HOMOLOG SUBFAMILY C MEMBER 21"/>
    <property type="match status" value="1"/>
</dbReference>
<dbReference type="STRING" id="336963.C4K067"/>
<dbReference type="GeneID" id="8440269"/>
<dbReference type="RefSeq" id="XP_002583045.1">
    <property type="nucleotide sequence ID" value="XM_002582999.1"/>
</dbReference>
<evidence type="ECO:0008006" key="10">
    <source>
        <dbReference type="Google" id="ProtNLM"/>
    </source>
</evidence>
<dbReference type="InterPro" id="IPR051964">
    <property type="entry name" value="Chaperone_stress_response"/>
</dbReference>
<dbReference type="SUPFAM" id="SSF57667">
    <property type="entry name" value="beta-beta-alpha zinc fingers"/>
    <property type="match status" value="1"/>
</dbReference>
<dbReference type="InterPro" id="IPR001623">
    <property type="entry name" value="DnaJ_domain"/>
</dbReference>
<name>C4K067_UNCRE</name>
<evidence type="ECO:0000256" key="3">
    <source>
        <dbReference type="ARBA" id="ARBA00022833"/>
    </source>
</evidence>
<keyword evidence="1" id="KW-0479">Metal-binding</keyword>
<dbReference type="GO" id="GO:0008270">
    <property type="term" value="F:zinc ion binding"/>
    <property type="evidence" value="ECO:0007669"/>
    <property type="project" value="UniProtKB-KW"/>
</dbReference>
<dbReference type="VEuPathDB" id="FungiDB:UREG_07818"/>
<dbReference type="OMA" id="FTWMEQW"/>
<dbReference type="HOGENOM" id="CLU_009539_2_1_1"/>
<evidence type="ECO:0000256" key="5">
    <source>
        <dbReference type="SAM" id="MobiDB-lite"/>
    </source>
</evidence>
<feature type="domain" description="J" evidence="6">
    <location>
        <begin position="22"/>
        <end position="88"/>
    </location>
</feature>
<dbReference type="InterPro" id="IPR013087">
    <property type="entry name" value="Znf_C2H2_type"/>
</dbReference>
<dbReference type="InterPro" id="IPR003604">
    <property type="entry name" value="Matrin/U1-like-C_Znf_C2H2"/>
</dbReference>
<keyword evidence="2 4" id="KW-0863">Zinc-finger</keyword>
<dbReference type="GO" id="GO:0003676">
    <property type="term" value="F:nucleic acid binding"/>
    <property type="evidence" value="ECO:0007669"/>
    <property type="project" value="InterPro"/>
</dbReference>
<evidence type="ECO:0000313" key="8">
    <source>
        <dbReference type="EMBL" id="EEP82953.1"/>
    </source>
</evidence>
<dbReference type="SMART" id="SM00451">
    <property type="entry name" value="ZnF_U1"/>
    <property type="match status" value="1"/>
</dbReference>
<dbReference type="InterPro" id="IPR018253">
    <property type="entry name" value="DnaJ_domain_CS"/>
</dbReference>
<proteinExistence type="predicted"/>
<dbReference type="SMART" id="SM00271">
    <property type="entry name" value="DnaJ"/>
    <property type="match status" value="1"/>
</dbReference>